<name>A0A914QLK1_9BILA</name>
<sequence>MHQLQIRAVQPLTTSSYYNPHTAPPFTVPQSTFAYAPYGYVTSTGSFAYTPMASPYYVSTPTTDAATDFSRFACSRLAT</sequence>
<evidence type="ECO:0000313" key="1">
    <source>
        <dbReference type="Proteomes" id="UP000887578"/>
    </source>
</evidence>
<dbReference type="AlphaFoldDB" id="A0A914QLK1"/>
<dbReference type="Proteomes" id="UP000887578">
    <property type="component" value="Unplaced"/>
</dbReference>
<organism evidence="1 2">
    <name type="scientific">Panagrolaimus davidi</name>
    <dbReference type="NCBI Taxonomy" id="227884"/>
    <lineage>
        <taxon>Eukaryota</taxon>
        <taxon>Metazoa</taxon>
        <taxon>Ecdysozoa</taxon>
        <taxon>Nematoda</taxon>
        <taxon>Chromadorea</taxon>
        <taxon>Rhabditida</taxon>
        <taxon>Tylenchina</taxon>
        <taxon>Panagrolaimomorpha</taxon>
        <taxon>Panagrolaimoidea</taxon>
        <taxon>Panagrolaimidae</taxon>
        <taxon>Panagrolaimus</taxon>
    </lineage>
</organism>
<proteinExistence type="predicted"/>
<evidence type="ECO:0000313" key="2">
    <source>
        <dbReference type="WBParaSite" id="PDA_v2.g30594.t1"/>
    </source>
</evidence>
<dbReference type="WBParaSite" id="PDA_v2.g30594.t1">
    <property type="protein sequence ID" value="PDA_v2.g30594.t1"/>
    <property type="gene ID" value="PDA_v2.g30594"/>
</dbReference>
<accession>A0A914QLK1</accession>
<keyword evidence="1" id="KW-1185">Reference proteome</keyword>
<reference evidence="2" key="1">
    <citation type="submission" date="2022-11" db="UniProtKB">
        <authorList>
            <consortium name="WormBaseParasite"/>
        </authorList>
    </citation>
    <scope>IDENTIFICATION</scope>
</reference>
<protein>
    <submittedName>
        <fullName evidence="2">Uncharacterized protein</fullName>
    </submittedName>
</protein>